<dbReference type="EMBL" id="VYZI01000643">
    <property type="protein sequence ID" value="NWR78615.1"/>
    <property type="molecule type" value="Genomic_DNA"/>
</dbReference>
<dbReference type="Pfam" id="PF00076">
    <property type="entry name" value="RRM_1"/>
    <property type="match status" value="1"/>
</dbReference>
<sequence>PSLERAQPRWFSAINEQNKAALAAWARETGTELVQTNGQRRYGAPPPGWVGGPPPDGTEVFIGKLPQDMYENVLIPLFQSVGKLYEFRLMMTFSGLNRGFAYAKYSSRHGARQAVSTLHKFQVRKGCAIVVYKSTEKRELSVDGLHGSVTPQGLRELLQRVTDGVLSVSLHASPWQRGAQLAVLKYSSHHAAAMAKRALLEGALRLCGVVKVDWLKAELKHKLQASEQKLSPSQAHRDRCLGVPSAVSASPVPHTALSRLIALCQRRFQGTPLFFTRCVQAIPSGWLQFSWQVEIPGCLQPITGFTWVRQEEREELKVTVALQVLRMLGESSHGVSASPRLPQNLGAALGSRAGPS</sequence>
<keyword evidence="1 2" id="KW-0694">RNA-binding</keyword>
<dbReference type="InterPro" id="IPR000504">
    <property type="entry name" value="RRM_dom"/>
</dbReference>
<dbReference type="GO" id="GO:0003723">
    <property type="term" value="F:RNA binding"/>
    <property type="evidence" value="ECO:0007669"/>
    <property type="project" value="UniProtKB-UniRule"/>
</dbReference>
<feature type="region of interest" description="Disordered" evidence="3">
    <location>
        <begin position="333"/>
        <end position="356"/>
    </location>
</feature>
<gene>
    <name evidence="5" type="primary">Dnd1</name>
    <name evidence="5" type="ORF">CENUNI_R05565</name>
</gene>
<dbReference type="PANTHER" id="PTHR21245">
    <property type="entry name" value="HETEROGENEOUS NUCLEAR RIBONUCLEOPROTEIN"/>
    <property type="match status" value="1"/>
</dbReference>
<evidence type="ECO:0000313" key="5">
    <source>
        <dbReference type="EMBL" id="NWR78615.1"/>
    </source>
</evidence>
<dbReference type="Gene3D" id="3.30.70.330">
    <property type="match status" value="1"/>
</dbReference>
<proteinExistence type="predicted"/>
<evidence type="ECO:0000313" key="6">
    <source>
        <dbReference type="Proteomes" id="UP000517892"/>
    </source>
</evidence>
<feature type="domain" description="RRM" evidence="4">
    <location>
        <begin position="58"/>
        <end position="136"/>
    </location>
</feature>
<evidence type="ECO:0000256" key="1">
    <source>
        <dbReference type="ARBA" id="ARBA00022884"/>
    </source>
</evidence>
<evidence type="ECO:0000259" key="4">
    <source>
        <dbReference type="PROSITE" id="PS50102"/>
    </source>
</evidence>
<dbReference type="InterPro" id="IPR012677">
    <property type="entry name" value="Nucleotide-bd_a/b_plait_sf"/>
</dbReference>
<dbReference type="SUPFAM" id="SSF54928">
    <property type="entry name" value="RNA-binding domain, RBD"/>
    <property type="match status" value="1"/>
</dbReference>
<accession>A0A7K5A4I3</accession>
<dbReference type="Pfam" id="PF14709">
    <property type="entry name" value="DND1_DSRM"/>
    <property type="match status" value="1"/>
</dbReference>
<feature type="non-terminal residue" evidence="5">
    <location>
        <position position="1"/>
    </location>
</feature>
<comment type="caution">
    <text evidence="5">The sequence shown here is derived from an EMBL/GenBank/DDBJ whole genome shotgun (WGS) entry which is preliminary data.</text>
</comment>
<reference evidence="5 6" key="1">
    <citation type="submission" date="2019-09" db="EMBL/GenBank/DDBJ databases">
        <title>Bird 10,000 Genomes (B10K) Project - Family phase.</title>
        <authorList>
            <person name="Zhang G."/>
        </authorList>
    </citation>
    <scope>NUCLEOTIDE SEQUENCE [LARGE SCALE GENOMIC DNA]</scope>
    <source>
        <strain evidence="5">B10K-DU-017-25</strain>
        <tissue evidence="5">Mixed tissue sample</tissue>
    </source>
</reference>
<evidence type="ECO:0000256" key="3">
    <source>
        <dbReference type="SAM" id="MobiDB-lite"/>
    </source>
</evidence>
<dbReference type="PROSITE" id="PS50102">
    <property type="entry name" value="RRM"/>
    <property type="match status" value="1"/>
</dbReference>
<evidence type="ECO:0000256" key="2">
    <source>
        <dbReference type="PROSITE-ProRule" id="PRU00176"/>
    </source>
</evidence>
<dbReference type="OrthoDB" id="3800936at2759"/>
<feature type="non-terminal residue" evidence="5">
    <location>
        <position position="356"/>
    </location>
</feature>
<dbReference type="AlphaFoldDB" id="A0A7K5A4I3"/>
<name>A0A7K5A4I3_9AVES</name>
<organism evidence="5 6">
    <name type="scientific">Centropus unirufus</name>
    <dbReference type="NCBI Taxonomy" id="1118519"/>
    <lineage>
        <taxon>Eukaryota</taxon>
        <taxon>Metazoa</taxon>
        <taxon>Chordata</taxon>
        <taxon>Craniata</taxon>
        <taxon>Vertebrata</taxon>
        <taxon>Euteleostomi</taxon>
        <taxon>Archelosauria</taxon>
        <taxon>Archosauria</taxon>
        <taxon>Dinosauria</taxon>
        <taxon>Saurischia</taxon>
        <taxon>Theropoda</taxon>
        <taxon>Coelurosauria</taxon>
        <taxon>Aves</taxon>
        <taxon>Neognathae</taxon>
        <taxon>Neoaves</taxon>
        <taxon>Otidimorphae</taxon>
        <taxon>Cuculiformes</taxon>
        <taxon>Centropidae</taxon>
        <taxon>Centropus</taxon>
    </lineage>
</organism>
<keyword evidence="6" id="KW-1185">Reference proteome</keyword>
<dbReference type="SMART" id="SM00360">
    <property type="entry name" value="RRM"/>
    <property type="match status" value="1"/>
</dbReference>
<protein>
    <submittedName>
        <fullName evidence="5">DND1 protein</fullName>
    </submittedName>
</protein>
<dbReference type="Proteomes" id="UP000517892">
    <property type="component" value="Unassembled WGS sequence"/>
</dbReference>
<dbReference type="InterPro" id="IPR035979">
    <property type="entry name" value="RBD_domain_sf"/>
</dbReference>